<protein>
    <submittedName>
        <fullName evidence="8">Nucleoside triphosphatase YtkD</fullName>
    </submittedName>
</protein>
<dbReference type="PROSITE" id="PS51462">
    <property type="entry name" value="NUDIX"/>
    <property type="match status" value="1"/>
</dbReference>
<evidence type="ECO:0000256" key="1">
    <source>
        <dbReference type="ARBA" id="ARBA00001946"/>
    </source>
</evidence>
<dbReference type="SUPFAM" id="SSF55811">
    <property type="entry name" value="Nudix"/>
    <property type="match status" value="1"/>
</dbReference>
<dbReference type="Pfam" id="PF00293">
    <property type="entry name" value="NUDIX"/>
    <property type="match status" value="1"/>
</dbReference>
<dbReference type="EMBL" id="PGVD01000008">
    <property type="protein sequence ID" value="PLS00560.1"/>
    <property type="molecule type" value="Genomic_DNA"/>
</dbReference>
<keyword evidence="3" id="KW-0479">Metal-binding</keyword>
<dbReference type="GO" id="GO:0046872">
    <property type="term" value="F:metal ion binding"/>
    <property type="evidence" value="ECO:0007669"/>
    <property type="project" value="UniProtKB-KW"/>
</dbReference>
<evidence type="ECO:0000256" key="6">
    <source>
        <dbReference type="RuleBase" id="RU003476"/>
    </source>
</evidence>
<dbReference type="PANTHER" id="PTHR43758">
    <property type="entry name" value="7,8-DIHYDRO-8-OXOGUANINE TRIPHOSPHATASE"/>
    <property type="match status" value="1"/>
</dbReference>
<keyword evidence="5" id="KW-0460">Magnesium</keyword>
<dbReference type="PROSITE" id="PS00893">
    <property type="entry name" value="NUDIX_BOX"/>
    <property type="match status" value="1"/>
</dbReference>
<evidence type="ECO:0000313" key="10">
    <source>
        <dbReference type="Proteomes" id="UP000234951"/>
    </source>
</evidence>
<evidence type="ECO:0000313" key="11">
    <source>
        <dbReference type="Proteomes" id="UP000235114"/>
    </source>
</evidence>
<gene>
    <name evidence="8" type="primary">ytkD</name>
    <name evidence="8" type="ORF">CU635_06710</name>
    <name evidence="9" type="ORF">CVD25_02085</name>
</gene>
<evidence type="ECO:0000256" key="3">
    <source>
        <dbReference type="ARBA" id="ARBA00022723"/>
    </source>
</evidence>
<keyword evidence="11" id="KW-1185">Reference proteome</keyword>
<dbReference type="Proteomes" id="UP000234951">
    <property type="component" value="Unassembled WGS sequence"/>
</dbReference>
<dbReference type="InterPro" id="IPR020476">
    <property type="entry name" value="Nudix_hydrolase"/>
</dbReference>
<proteinExistence type="inferred from homology"/>
<dbReference type="InterPro" id="IPR015797">
    <property type="entry name" value="NUDIX_hydrolase-like_dom_sf"/>
</dbReference>
<dbReference type="InterPro" id="IPR014078">
    <property type="entry name" value="Nudix_YtkD"/>
</dbReference>
<evidence type="ECO:0000256" key="5">
    <source>
        <dbReference type="ARBA" id="ARBA00022842"/>
    </source>
</evidence>
<evidence type="ECO:0000313" key="9">
    <source>
        <dbReference type="EMBL" id="PLS00560.1"/>
    </source>
</evidence>
<dbReference type="Proteomes" id="UP000235114">
    <property type="component" value="Unassembled WGS sequence"/>
</dbReference>
<comment type="similarity">
    <text evidence="2 6">Belongs to the Nudix hydrolase family.</text>
</comment>
<dbReference type="OrthoDB" id="9131041at2"/>
<dbReference type="GO" id="GO:0005737">
    <property type="term" value="C:cytoplasm"/>
    <property type="evidence" value="ECO:0007669"/>
    <property type="project" value="TreeGrafter"/>
</dbReference>
<sequence length="160" mass="18519">MKEFHDQNGQPVRLSFQPNQFSLPSRHVLVICRFQDKWLLTSHKIRGLEFPGGKTESGETLEEAARREVFEETGARLQSLHYVGEYEVGGEIPFVKTIFYGVVERIEERETFFETNGPVFISGPLLKARLKDEYSFIMQDDVIATSLLEIKRKFDSKMDI</sequence>
<evidence type="ECO:0000259" key="7">
    <source>
        <dbReference type="PROSITE" id="PS51462"/>
    </source>
</evidence>
<reference evidence="8 10" key="1">
    <citation type="submission" date="2017-11" db="EMBL/GenBank/DDBJ databases">
        <title>Comparitive Functional Genomics of Dry Heat Resistant strains isolated from the Viking Spacecraft.</title>
        <authorList>
            <person name="Seuylemezian A."/>
            <person name="Cooper K."/>
            <person name="Vaishampayan P."/>
        </authorList>
    </citation>
    <scope>NUCLEOTIDE SEQUENCE [LARGE SCALE GENOMIC DNA]</scope>
    <source>
        <strain evidence="8 10">M4.6</strain>
    </source>
</reference>
<dbReference type="InterPro" id="IPR020084">
    <property type="entry name" value="NUDIX_hydrolase_CS"/>
</dbReference>
<dbReference type="EMBL" id="PGVA01000013">
    <property type="protein sequence ID" value="PLR84438.1"/>
    <property type="molecule type" value="Genomic_DNA"/>
</dbReference>
<keyword evidence="4 6" id="KW-0378">Hydrolase</keyword>
<comment type="cofactor">
    <cofactor evidence="1">
        <name>Mg(2+)</name>
        <dbReference type="ChEBI" id="CHEBI:18420"/>
    </cofactor>
</comment>
<evidence type="ECO:0000256" key="4">
    <source>
        <dbReference type="ARBA" id="ARBA00022801"/>
    </source>
</evidence>
<comment type="caution">
    <text evidence="8">The sequence shown here is derived from an EMBL/GenBank/DDBJ whole genome shotgun (WGS) entry which is preliminary data.</text>
</comment>
<dbReference type="CDD" id="cd04665">
    <property type="entry name" value="NUDIX_RppH"/>
    <property type="match status" value="1"/>
</dbReference>
<dbReference type="PRINTS" id="PR00502">
    <property type="entry name" value="NUDIXFAMILY"/>
</dbReference>
<dbReference type="AlphaFoldDB" id="A0A2N5GPD8"/>
<accession>A0A2N5GPD8</accession>
<evidence type="ECO:0000256" key="2">
    <source>
        <dbReference type="ARBA" id="ARBA00005582"/>
    </source>
</evidence>
<evidence type="ECO:0000313" key="8">
    <source>
        <dbReference type="EMBL" id="PLR84438.1"/>
    </source>
</evidence>
<dbReference type="Gene3D" id="3.90.79.10">
    <property type="entry name" value="Nucleoside Triphosphate Pyrophosphohydrolase"/>
    <property type="match status" value="1"/>
</dbReference>
<dbReference type="PANTHER" id="PTHR43758:SF8">
    <property type="entry name" value="8-OXO-DGTP DIPHOSPHATASE YTKD-RELATED"/>
    <property type="match status" value="1"/>
</dbReference>
<organism evidence="8 10">
    <name type="scientific">Bacillus canaveralius</name>
    <dbReference type="NCBI Taxonomy" id="1403243"/>
    <lineage>
        <taxon>Bacteria</taxon>
        <taxon>Bacillati</taxon>
        <taxon>Bacillota</taxon>
        <taxon>Bacilli</taxon>
        <taxon>Bacillales</taxon>
        <taxon>Bacillaceae</taxon>
        <taxon>Bacillus</taxon>
    </lineage>
</organism>
<dbReference type="GO" id="GO:0016818">
    <property type="term" value="F:hydrolase activity, acting on acid anhydrides, in phosphorus-containing anhydrides"/>
    <property type="evidence" value="ECO:0007669"/>
    <property type="project" value="TreeGrafter"/>
</dbReference>
<dbReference type="InterPro" id="IPR000086">
    <property type="entry name" value="NUDIX_hydrolase_dom"/>
</dbReference>
<name>A0A2N5GPD8_9BACI</name>
<dbReference type="NCBIfam" id="TIGR02705">
    <property type="entry name" value="nudix_YtkD"/>
    <property type="match status" value="1"/>
</dbReference>
<reference evidence="9 11" key="2">
    <citation type="submission" date="2017-12" db="EMBL/GenBank/DDBJ databases">
        <title>Comparative Functional Genomics of Dry Heat Resistant strains isolated from the Viking Spacecraft.</title>
        <authorList>
            <person name="Seuylemezian A."/>
            <person name="Cooper K."/>
            <person name="Vaishampayan P."/>
        </authorList>
    </citation>
    <scope>NUCLEOTIDE SEQUENCE [LARGE SCALE GENOMIC DNA]</scope>
    <source>
        <strain evidence="9 11">ATCC 29669</strain>
    </source>
</reference>
<dbReference type="RefSeq" id="WP_101576404.1">
    <property type="nucleotide sequence ID" value="NZ_PGVA01000013.1"/>
</dbReference>
<feature type="domain" description="Nudix hydrolase" evidence="7">
    <location>
        <begin position="11"/>
        <end position="144"/>
    </location>
</feature>